<dbReference type="OrthoDB" id="48988at2759"/>
<organism evidence="4 5">
    <name type="scientific">Cyphellophora attinorum</name>
    <dbReference type="NCBI Taxonomy" id="1664694"/>
    <lineage>
        <taxon>Eukaryota</taxon>
        <taxon>Fungi</taxon>
        <taxon>Dikarya</taxon>
        <taxon>Ascomycota</taxon>
        <taxon>Pezizomycotina</taxon>
        <taxon>Eurotiomycetes</taxon>
        <taxon>Chaetothyriomycetidae</taxon>
        <taxon>Chaetothyriales</taxon>
        <taxon>Cyphellophoraceae</taxon>
        <taxon>Cyphellophora</taxon>
    </lineage>
</organism>
<protein>
    <submittedName>
        <fullName evidence="4">Aflatoxin B1 aldehyde member 4</fullName>
    </submittedName>
</protein>
<dbReference type="PRINTS" id="PR00069">
    <property type="entry name" value="ALDKETRDTASE"/>
</dbReference>
<evidence type="ECO:0000256" key="1">
    <source>
        <dbReference type="ARBA" id="ARBA00023002"/>
    </source>
</evidence>
<comment type="caution">
    <text evidence="4">The sequence shown here is derived from an EMBL/GenBank/DDBJ whole genome shotgun (WGS) entry which is preliminary data.</text>
</comment>
<sequence>MAPLDLVIRFGGAGFGDTSKFKEAKDARPLFDVLKEQGITHIDTAHLYGNSETYLGEIDAGKEFQFDTKWKGGFSPGSVTKDKIIETADESLKKLGVKKLDIFYLHAPDTSIPWTEQLEGVNEVYKKGTFERFGVSNFSAAQVQEVYDICKEKGYPLPVVYQGNYAALTRVPEVELFPLLRKLKIAFYAYSPLVGGLLTKTADEIKAGVGRFGNPALYGGMYNKPKYLEALGEWEKAAKEEGVGRAELGFRWIAWHSALDSTGKSGDGLVVGASRPEQVSTTLDYIRKGPLSDKAVKTIDHMWELVKEEAPIDNFNR</sequence>
<dbReference type="STRING" id="1664694.A0A0N1NZZ0"/>
<dbReference type="RefSeq" id="XP_018001070.1">
    <property type="nucleotide sequence ID" value="XM_018148535.1"/>
</dbReference>
<dbReference type="PANTHER" id="PTHR43364">
    <property type="entry name" value="NADH-SPECIFIC METHYLGLYOXAL REDUCTASE-RELATED"/>
    <property type="match status" value="1"/>
</dbReference>
<feature type="domain" description="NADP-dependent oxidoreductase" evidence="3">
    <location>
        <begin position="8"/>
        <end position="303"/>
    </location>
</feature>
<keyword evidence="1" id="KW-0560">Oxidoreductase</keyword>
<dbReference type="GO" id="GO:0016491">
    <property type="term" value="F:oxidoreductase activity"/>
    <property type="evidence" value="ECO:0007669"/>
    <property type="project" value="UniProtKB-KW"/>
</dbReference>
<dbReference type="InterPro" id="IPR020471">
    <property type="entry name" value="AKR"/>
</dbReference>
<dbReference type="InterPro" id="IPR036812">
    <property type="entry name" value="NAD(P)_OxRdtase_dom_sf"/>
</dbReference>
<proteinExistence type="inferred from homology"/>
<dbReference type="Pfam" id="PF00248">
    <property type="entry name" value="Aldo_ket_red"/>
    <property type="match status" value="1"/>
</dbReference>
<dbReference type="InterPro" id="IPR050523">
    <property type="entry name" value="AKR_Detox_Biosynth"/>
</dbReference>
<dbReference type="EMBL" id="LFJN01000010">
    <property type="protein sequence ID" value="KPI41107.1"/>
    <property type="molecule type" value="Genomic_DNA"/>
</dbReference>
<dbReference type="AlphaFoldDB" id="A0A0N1NZZ0"/>
<comment type="similarity">
    <text evidence="2">Belongs to the aldo/keto reductase family. Aldo/keto reductase 2 subfamily.</text>
</comment>
<accession>A0A0N1NZZ0</accession>
<gene>
    <name evidence="4" type="ORF">AB675_8114</name>
</gene>
<evidence type="ECO:0000313" key="5">
    <source>
        <dbReference type="Proteomes" id="UP000038010"/>
    </source>
</evidence>
<dbReference type="Gene3D" id="3.20.20.100">
    <property type="entry name" value="NADP-dependent oxidoreductase domain"/>
    <property type="match status" value="1"/>
</dbReference>
<evidence type="ECO:0000256" key="2">
    <source>
        <dbReference type="ARBA" id="ARBA00038157"/>
    </source>
</evidence>
<dbReference type="GeneID" id="28740414"/>
<dbReference type="InterPro" id="IPR023210">
    <property type="entry name" value="NADP_OxRdtase_dom"/>
</dbReference>
<dbReference type="Proteomes" id="UP000038010">
    <property type="component" value="Unassembled WGS sequence"/>
</dbReference>
<name>A0A0N1NZZ0_9EURO</name>
<dbReference type="SUPFAM" id="SSF51430">
    <property type="entry name" value="NAD(P)-linked oxidoreductase"/>
    <property type="match status" value="1"/>
</dbReference>
<keyword evidence="5" id="KW-1185">Reference proteome</keyword>
<dbReference type="VEuPathDB" id="FungiDB:AB675_8114"/>
<reference evidence="4 5" key="1">
    <citation type="submission" date="2015-06" db="EMBL/GenBank/DDBJ databases">
        <title>Draft genome of the ant-associated black yeast Phialophora attae CBS 131958.</title>
        <authorList>
            <person name="Moreno L.F."/>
            <person name="Stielow B.J."/>
            <person name="de Hoog S."/>
            <person name="Vicente V.A."/>
            <person name="Weiss V.A."/>
            <person name="de Vries M."/>
            <person name="Cruz L.M."/>
            <person name="Souza E.M."/>
        </authorList>
    </citation>
    <scope>NUCLEOTIDE SEQUENCE [LARGE SCALE GENOMIC DNA]</scope>
    <source>
        <strain evidence="4 5">CBS 131958</strain>
    </source>
</reference>
<dbReference type="CDD" id="cd19075">
    <property type="entry name" value="AKR_AKR7A1-5"/>
    <property type="match status" value="1"/>
</dbReference>
<dbReference type="PANTHER" id="PTHR43364:SF4">
    <property type="entry name" value="NAD(P)-LINKED OXIDOREDUCTASE SUPERFAMILY PROTEIN"/>
    <property type="match status" value="1"/>
</dbReference>
<evidence type="ECO:0000313" key="4">
    <source>
        <dbReference type="EMBL" id="KPI41107.1"/>
    </source>
</evidence>
<evidence type="ECO:0000259" key="3">
    <source>
        <dbReference type="Pfam" id="PF00248"/>
    </source>
</evidence>